<keyword evidence="3" id="KW-0687">Ribonucleoprotein</keyword>
<dbReference type="EMBL" id="AUWU02000004">
    <property type="protein sequence ID" value="KAH0573590.1"/>
    <property type="molecule type" value="Genomic_DNA"/>
</dbReference>
<name>V6M581_9EUKA</name>
<dbReference type="GO" id="GO:0006412">
    <property type="term" value="P:translation"/>
    <property type="evidence" value="ECO:0007669"/>
    <property type="project" value="InterPro"/>
</dbReference>
<gene>
    <name evidence="4" type="ORF">SS50377_11119</name>
    <name evidence="5" type="ORF">SS50377_23525</name>
</gene>
<evidence type="ECO:0000313" key="6">
    <source>
        <dbReference type="Proteomes" id="UP000018208"/>
    </source>
</evidence>
<keyword evidence="6" id="KW-1185">Reference proteome</keyword>
<dbReference type="GO" id="GO:0003735">
    <property type="term" value="F:structural constituent of ribosome"/>
    <property type="evidence" value="ECO:0007669"/>
    <property type="project" value="InterPro"/>
</dbReference>
<protein>
    <submittedName>
        <fullName evidence="4">Ribosomal protein S3a</fullName>
    </submittedName>
</protein>
<sequence length="245" mass="27391">MAIGNNSNKKKKIVQRAKPDPFLRKEWYDVQAPTLFKKSDMGQTVVTKTSGMRVSTEVVKGRIVKANLGDLAENETQNGTSNFNFKIVSCADSKCLTDFAGYQVVRHYEQSLFKKGCSHISCTQDVTTKDGYVLRVFATGFTAKSKNIKKSNCYAKTSELNLVRKAMLETMHSSIKDLDCHKLMTGLANKSINTSIMEAAKKNFAVRDIMITRVKVISTPKYNVERINKLHSGTSTEFGKPIEVK</sequence>
<dbReference type="InterPro" id="IPR001593">
    <property type="entry name" value="Ribosomal_eS1"/>
</dbReference>
<evidence type="ECO:0000256" key="2">
    <source>
        <dbReference type="ARBA" id="ARBA00022980"/>
    </source>
</evidence>
<proteinExistence type="predicted"/>
<keyword evidence="1" id="KW-0963">Cytoplasm</keyword>
<evidence type="ECO:0000313" key="5">
    <source>
        <dbReference type="EMBL" id="KAH0573590.1"/>
    </source>
</evidence>
<dbReference type="AlphaFoldDB" id="V6M581"/>
<organism evidence="4">
    <name type="scientific">Spironucleus salmonicida</name>
    <dbReference type="NCBI Taxonomy" id="348837"/>
    <lineage>
        <taxon>Eukaryota</taxon>
        <taxon>Metamonada</taxon>
        <taxon>Diplomonadida</taxon>
        <taxon>Hexamitidae</taxon>
        <taxon>Hexamitinae</taxon>
        <taxon>Spironucleus</taxon>
    </lineage>
</organism>
<evidence type="ECO:0000256" key="3">
    <source>
        <dbReference type="ARBA" id="ARBA00023274"/>
    </source>
</evidence>
<evidence type="ECO:0000256" key="1">
    <source>
        <dbReference type="ARBA" id="ARBA00022490"/>
    </source>
</evidence>
<dbReference type="OrthoDB" id="9834376at2759"/>
<evidence type="ECO:0000313" key="4">
    <source>
        <dbReference type="EMBL" id="EST48509.1"/>
    </source>
</evidence>
<reference evidence="4 5" key="1">
    <citation type="journal article" date="2014" name="PLoS Genet.">
        <title>The Genome of Spironucleus salmonicida Highlights a Fish Pathogen Adapted to Fluctuating Environments.</title>
        <authorList>
            <person name="Xu F."/>
            <person name="Jerlstrom-Hultqvist J."/>
            <person name="Einarsson E."/>
            <person name="Astvaldsson A."/>
            <person name="Svard S.G."/>
            <person name="Andersson J.O."/>
        </authorList>
    </citation>
    <scope>NUCLEOTIDE SEQUENCE</scope>
    <source>
        <strain evidence="5">ATCC 50377</strain>
    </source>
</reference>
<dbReference type="Pfam" id="PF01015">
    <property type="entry name" value="Ribosomal_S3Ae"/>
    <property type="match status" value="1"/>
</dbReference>
<keyword evidence="2 4" id="KW-0689">Ribosomal protein</keyword>
<dbReference type="PANTHER" id="PTHR11830">
    <property type="entry name" value="40S RIBOSOMAL PROTEIN S3A"/>
    <property type="match status" value="1"/>
</dbReference>
<reference evidence="5" key="2">
    <citation type="submission" date="2020-12" db="EMBL/GenBank/DDBJ databases">
        <title>New Spironucleus salmonicida genome in near-complete chromosomes.</title>
        <authorList>
            <person name="Xu F."/>
            <person name="Kurt Z."/>
            <person name="Jimenez-Gonzalez A."/>
            <person name="Astvaldsson A."/>
            <person name="Andersson J.O."/>
            <person name="Svard S.G."/>
        </authorList>
    </citation>
    <scope>NUCLEOTIDE SEQUENCE</scope>
    <source>
        <strain evidence="5">ATCC 50377</strain>
    </source>
</reference>
<dbReference type="VEuPathDB" id="GiardiaDB:SS50377_23525"/>
<dbReference type="EMBL" id="KI545981">
    <property type="protein sequence ID" value="EST48509.1"/>
    <property type="molecule type" value="Genomic_DNA"/>
</dbReference>
<dbReference type="Proteomes" id="UP000018208">
    <property type="component" value="Unassembled WGS sequence"/>
</dbReference>
<dbReference type="GO" id="GO:1990904">
    <property type="term" value="C:ribonucleoprotein complex"/>
    <property type="evidence" value="ECO:0007669"/>
    <property type="project" value="UniProtKB-KW"/>
</dbReference>
<dbReference type="SMART" id="SM01397">
    <property type="entry name" value="Ribosomal_S3Ae"/>
    <property type="match status" value="1"/>
</dbReference>
<dbReference type="GO" id="GO:0005840">
    <property type="term" value="C:ribosome"/>
    <property type="evidence" value="ECO:0007669"/>
    <property type="project" value="UniProtKB-KW"/>
</dbReference>
<accession>V6M581</accession>